<keyword evidence="1" id="KW-0472">Membrane</keyword>
<comment type="caution">
    <text evidence="2">The sequence shown here is derived from an EMBL/GenBank/DDBJ whole genome shotgun (WGS) entry which is preliminary data.</text>
</comment>
<evidence type="ECO:0000256" key="1">
    <source>
        <dbReference type="SAM" id="Phobius"/>
    </source>
</evidence>
<gene>
    <name evidence="2" type="ORF">LV89_02933</name>
</gene>
<evidence type="ECO:0000313" key="2">
    <source>
        <dbReference type="EMBL" id="PWK24420.1"/>
    </source>
</evidence>
<dbReference type="AlphaFoldDB" id="A0A316EN59"/>
<feature type="transmembrane region" description="Helical" evidence="1">
    <location>
        <begin position="158"/>
        <end position="183"/>
    </location>
</feature>
<dbReference type="Proteomes" id="UP000245489">
    <property type="component" value="Unassembled WGS sequence"/>
</dbReference>
<dbReference type="OrthoDB" id="1188699at2"/>
<reference evidence="2 3" key="1">
    <citation type="submission" date="2018-05" db="EMBL/GenBank/DDBJ databases">
        <title>Genomic Encyclopedia of Archaeal and Bacterial Type Strains, Phase II (KMG-II): from individual species to whole genera.</title>
        <authorList>
            <person name="Goeker M."/>
        </authorList>
    </citation>
    <scope>NUCLEOTIDE SEQUENCE [LARGE SCALE GENOMIC DNA]</scope>
    <source>
        <strain evidence="2 3">DSM 22214</strain>
    </source>
</reference>
<dbReference type="RefSeq" id="WP_109743649.1">
    <property type="nucleotide sequence ID" value="NZ_QGGO01000015.1"/>
</dbReference>
<dbReference type="EMBL" id="QGGO01000015">
    <property type="protein sequence ID" value="PWK24420.1"/>
    <property type="molecule type" value="Genomic_DNA"/>
</dbReference>
<protein>
    <submittedName>
        <fullName evidence="2">Uncharacterized protein</fullName>
    </submittedName>
</protein>
<keyword evidence="1" id="KW-0812">Transmembrane</keyword>
<organism evidence="2 3">
    <name type="scientific">Arcicella aurantiaca</name>
    <dbReference type="NCBI Taxonomy" id="591202"/>
    <lineage>
        <taxon>Bacteria</taxon>
        <taxon>Pseudomonadati</taxon>
        <taxon>Bacteroidota</taxon>
        <taxon>Cytophagia</taxon>
        <taxon>Cytophagales</taxon>
        <taxon>Flectobacillaceae</taxon>
        <taxon>Arcicella</taxon>
    </lineage>
</organism>
<proteinExistence type="predicted"/>
<feature type="transmembrane region" description="Helical" evidence="1">
    <location>
        <begin position="84"/>
        <end position="102"/>
    </location>
</feature>
<accession>A0A316EN59</accession>
<name>A0A316EN59_9BACT</name>
<keyword evidence="3" id="KW-1185">Reference proteome</keyword>
<sequence length="186" mass="21944">MTTLHQALEGFYEKHGYGEQGGINNDWIWLKFKYFSLPIPNVKGRRENVWRHDMLHILLDYDTDWQDEAKVAAWVIGSGGWGRFYIAWIFCLSAFSVGVIFFPKSTYQAFVRGRNTRSPYLLGLSQEYLFETDIEILKKEFGFDKCIFPENRVEKYQFYVWAVIGVVWFIVPFLALIVIFSLLRNL</sequence>
<keyword evidence="1" id="KW-1133">Transmembrane helix</keyword>
<evidence type="ECO:0000313" key="3">
    <source>
        <dbReference type="Proteomes" id="UP000245489"/>
    </source>
</evidence>